<proteinExistence type="predicted"/>
<dbReference type="EMBL" id="UYRU01067181">
    <property type="protein sequence ID" value="VDN16815.1"/>
    <property type="molecule type" value="Genomic_DNA"/>
</dbReference>
<gene>
    <name evidence="1" type="ORF">DILT_LOCUS12646</name>
</gene>
<evidence type="ECO:0000313" key="2">
    <source>
        <dbReference type="Proteomes" id="UP000281553"/>
    </source>
</evidence>
<organism evidence="1 2">
    <name type="scientific">Dibothriocephalus latus</name>
    <name type="common">Fish tapeworm</name>
    <name type="synonym">Diphyllobothrium latum</name>
    <dbReference type="NCBI Taxonomy" id="60516"/>
    <lineage>
        <taxon>Eukaryota</taxon>
        <taxon>Metazoa</taxon>
        <taxon>Spiralia</taxon>
        <taxon>Lophotrochozoa</taxon>
        <taxon>Platyhelminthes</taxon>
        <taxon>Cestoda</taxon>
        <taxon>Eucestoda</taxon>
        <taxon>Diphyllobothriidea</taxon>
        <taxon>Diphyllobothriidae</taxon>
        <taxon>Dibothriocephalus</taxon>
    </lineage>
</organism>
<evidence type="ECO:0000313" key="1">
    <source>
        <dbReference type="EMBL" id="VDN16815.1"/>
    </source>
</evidence>
<dbReference type="OrthoDB" id="7827681at2759"/>
<feature type="non-terminal residue" evidence="1">
    <location>
        <position position="72"/>
    </location>
</feature>
<sequence length="72" mass="8016">MRRCLNSIGPITISLLALDPWHSSIQKDYLLGLETVWDSSKLTQANVTVAYSVDDFTFYGSISNWAKVYSAG</sequence>
<dbReference type="AlphaFoldDB" id="A0A3P7LIU4"/>
<accession>A0A3P7LIU4</accession>
<protein>
    <submittedName>
        <fullName evidence="1">Uncharacterized protein</fullName>
    </submittedName>
</protein>
<dbReference type="Proteomes" id="UP000281553">
    <property type="component" value="Unassembled WGS sequence"/>
</dbReference>
<keyword evidence="2" id="KW-1185">Reference proteome</keyword>
<name>A0A3P7LIU4_DIBLA</name>
<reference evidence="1 2" key="1">
    <citation type="submission" date="2018-11" db="EMBL/GenBank/DDBJ databases">
        <authorList>
            <consortium name="Pathogen Informatics"/>
        </authorList>
    </citation>
    <scope>NUCLEOTIDE SEQUENCE [LARGE SCALE GENOMIC DNA]</scope>
</reference>